<sequence>MSTATATRHIGWLLRVNRKHGPDEALHSGRTFARAFSPRACRPLAPSQVTRWETGELLPTRDAIRRYEQLLGLAPGSLVAVADAMMHSAADGASLRTSHDTDPDRDRARLFGLLDRVTMADALTGADWSVLTEIVAARPELELYPPKLWADLADRLLDEMVEAVGHEWLQRQTAMSRLIRHPAAGPDAVARCIAHARDPTSLLIVEPLSLLGHTQDPAAGRYVLQQLRHPDGERALEGALQAAIQMVRHLSVRHEESARLLTSVTALMNDPSTSGAVLALAVEAGRRLARQPAHAGAVSRRLPAASLAHHVWISRRLTELTTAQTTSARIATGVHGRLTPHTGDVDAMLAALVEEALFLTDPDRNFAAAMLIGATPFRIPFTQTLLEEVKVDLTRRHGTYPLTSALRTLTLLGVDTHRPLIHDLLTKRGATETAREAAAWATPFCAGRFPERVWEQILAVQLAAWQQNPNTANGSVLHGITFGIGTERHSRLLAGVCEHQRTPHVVRATAASWLRRIPSS</sequence>
<accession>A0A8J3JRY0</accession>
<keyword evidence="3" id="KW-1185">Reference proteome</keyword>
<dbReference type="RefSeq" id="WP_203756266.1">
    <property type="nucleotide sequence ID" value="NZ_BONF01000053.1"/>
</dbReference>
<comment type="caution">
    <text evidence="2">The sequence shown here is derived from an EMBL/GenBank/DDBJ whole genome shotgun (WGS) entry which is preliminary data.</text>
</comment>
<gene>
    <name evidence="2" type="ORF">Cba03nite_71710</name>
</gene>
<dbReference type="Proteomes" id="UP000601223">
    <property type="component" value="Unassembled WGS sequence"/>
</dbReference>
<dbReference type="EMBL" id="BONF01000053">
    <property type="protein sequence ID" value="GIF85822.1"/>
    <property type="molecule type" value="Genomic_DNA"/>
</dbReference>
<dbReference type="AlphaFoldDB" id="A0A8J3JRY0"/>
<reference evidence="2 3" key="1">
    <citation type="submission" date="2021-01" db="EMBL/GenBank/DDBJ databases">
        <title>Whole genome shotgun sequence of Catellatospora bangladeshensis NBRC 107357.</title>
        <authorList>
            <person name="Komaki H."/>
            <person name="Tamura T."/>
        </authorList>
    </citation>
    <scope>NUCLEOTIDE SEQUENCE [LARGE SCALE GENOMIC DNA]</scope>
    <source>
        <strain evidence="2 3">NBRC 107357</strain>
    </source>
</reference>
<evidence type="ECO:0000313" key="3">
    <source>
        <dbReference type="Proteomes" id="UP000601223"/>
    </source>
</evidence>
<protein>
    <recommendedName>
        <fullName evidence="1">PAS domain-containing protein</fullName>
    </recommendedName>
</protein>
<dbReference type="PROSITE" id="PS50112">
    <property type="entry name" value="PAS"/>
    <property type="match status" value="1"/>
</dbReference>
<proteinExistence type="predicted"/>
<feature type="domain" description="PAS" evidence="1">
    <location>
        <begin position="209"/>
        <end position="247"/>
    </location>
</feature>
<evidence type="ECO:0000259" key="1">
    <source>
        <dbReference type="PROSITE" id="PS50112"/>
    </source>
</evidence>
<dbReference type="InterPro" id="IPR000014">
    <property type="entry name" value="PAS"/>
</dbReference>
<evidence type="ECO:0000313" key="2">
    <source>
        <dbReference type="EMBL" id="GIF85822.1"/>
    </source>
</evidence>
<organism evidence="2 3">
    <name type="scientific">Catellatospora bangladeshensis</name>
    <dbReference type="NCBI Taxonomy" id="310355"/>
    <lineage>
        <taxon>Bacteria</taxon>
        <taxon>Bacillati</taxon>
        <taxon>Actinomycetota</taxon>
        <taxon>Actinomycetes</taxon>
        <taxon>Micromonosporales</taxon>
        <taxon>Micromonosporaceae</taxon>
        <taxon>Catellatospora</taxon>
    </lineage>
</organism>
<name>A0A8J3JRY0_9ACTN</name>